<dbReference type="EMBL" id="BRYA01000084">
    <property type="protein sequence ID" value="GMI38300.1"/>
    <property type="molecule type" value="Genomic_DNA"/>
</dbReference>
<evidence type="ECO:0000256" key="1">
    <source>
        <dbReference type="ARBA" id="ARBA00022737"/>
    </source>
</evidence>
<evidence type="ECO:0000259" key="4">
    <source>
        <dbReference type="Pfam" id="PF22646"/>
    </source>
</evidence>
<sequence>MSVSPMQLFEEQISSDDSALRLDAMRMLKVVGEALGPDETLGSLLPFLATHMDDDDEMLLKMAEELGAMVPSLVSGDKAQPVIDILEQLACVEETVVRNAAVASLTSVVGCMSPKVTGSLLDMVKRMSTADWFTGRVSACGVFGAVYEKVDAVAKDELRTLYKSLAEDETPMVRRSAAESLSSFATVVEKEHQPTDIVDIYKHLSQDEQDSVRQLAVKGAVAISKVISDPTANNNNVFPVVRNACNDKSWRVRHAVAKNYSSIASALQMSGDGAVEIIACFIGLLTDTEAEVRGAACVSIASMVEFAGESCFSTDIAPLLDGLSKDPVMEVRSKLSTALMDCTNPDICGKLTDAAILQTIQPILEAMLKNEEESDEVKINILRKLPGLSRVLSQMSEIVSVVVGLAKYQLNWRVRESVAKILPALAEAFGIEKFTSGNPAYLSLYLDLLQDEVADVRTACISGAYKIYEVACSDKDGAAWVQKNIMAATKPVYDSSEFYRTRITTLALYTAFCPNDATPKALLEDVVSNLLKGLDDPVPNVRMVAARGLLALVGFCDDNIINTAIKPQIQAVCDARDLSKQDEMDMDNDLRIYLRKLNTVLEV</sequence>
<dbReference type="InterPro" id="IPR000357">
    <property type="entry name" value="HEAT"/>
</dbReference>
<organism evidence="5 6">
    <name type="scientific">Triparma columacea</name>
    <dbReference type="NCBI Taxonomy" id="722753"/>
    <lineage>
        <taxon>Eukaryota</taxon>
        <taxon>Sar</taxon>
        <taxon>Stramenopiles</taxon>
        <taxon>Ochrophyta</taxon>
        <taxon>Bolidophyceae</taxon>
        <taxon>Parmales</taxon>
        <taxon>Triparmaceae</taxon>
        <taxon>Triparma</taxon>
    </lineage>
</organism>
<keyword evidence="1" id="KW-0677">Repeat</keyword>
<accession>A0A9W7G969</accession>
<feature type="repeat" description="HEAT" evidence="3">
    <location>
        <begin position="237"/>
        <end position="270"/>
    </location>
</feature>
<comment type="similarity">
    <text evidence="2">Belongs to the phosphatase 2A regulatory subunit A family.</text>
</comment>
<reference evidence="6" key="1">
    <citation type="journal article" date="2023" name="Commun. Biol.">
        <title>Genome analysis of Parmales, the sister group of diatoms, reveals the evolutionary specialization of diatoms from phago-mixotrophs to photoautotrophs.</title>
        <authorList>
            <person name="Ban H."/>
            <person name="Sato S."/>
            <person name="Yoshikawa S."/>
            <person name="Yamada K."/>
            <person name="Nakamura Y."/>
            <person name="Ichinomiya M."/>
            <person name="Sato N."/>
            <person name="Blanc-Mathieu R."/>
            <person name="Endo H."/>
            <person name="Kuwata A."/>
            <person name="Ogata H."/>
        </authorList>
    </citation>
    <scope>NUCLEOTIDE SEQUENCE [LARGE SCALE GENOMIC DNA]</scope>
</reference>
<dbReference type="OrthoDB" id="340346at2759"/>
<dbReference type="GO" id="GO:0005634">
    <property type="term" value="C:nucleus"/>
    <property type="evidence" value="ECO:0007669"/>
    <property type="project" value="TreeGrafter"/>
</dbReference>
<dbReference type="InterPro" id="IPR021133">
    <property type="entry name" value="HEAT_type_2"/>
</dbReference>
<dbReference type="Pfam" id="PF02985">
    <property type="entry name" value="HEAT"/>
    <property type="match status" value="2"/>
</dbReference>
<dbReference type="Pfam" id="PF22646">
    <property type="entry name" value="PPP2R1A-like_HEAT"/>
    <property type="match status" value="1"/>
</dbReference>
<dbReference type="SUPFAM" id="SSF48371">
    <property type="entry name" value="ARM repeat"/>
    <property type="match status" value="1"/>
</dbReference>
<keyword evidence="6" id="KW-1185">Reference proteome</keyword>
<proteinExistence type="inferred from homology"/>
<feature type="domain" description="Phosphatase PP2A regulatory subunit A/Splicing factor 3B subunit 1-like HEAT repeat" evidence="4">
    <location>
        <begin position="276"/>
        <end position="341"/>
    </location>
</feature>
<feature type="repeat" description="HEAT" evidence="3">
    <location>
        <begin position="158"/>
        <end position="196"/>
    </location>
</feature>
<dbReference type="InterPro" id="IPR054573">
    <property type="entry name" value="PP2A/SF3B1-like_HEAT"/>
</dbReference>
<dbReference type="Proteomes" id="UP001165065">
    <property type="component" value="Unassembled WGS sequence"/>
</dbReference>
<evidence type="ECO:0000256" key="3">
    <source>
        <dbReference type="PROSITE-ProRule" id="PRU00103"/>
    </source>
</evidence>
<comment type="caution">
    <text evidence="5">The sequence shown here is derived from an EMBL/GenBank/DDBJ whole genome shotgun (WGS) entry which is preliminary data.</text>
</comment>
<dbReference type="PANTHER" id="PTHR10648">
    <property type="entry name" value="SERINE/THREONINE-PROTEIN PHOSPHATASE PP2A 65 KDA REGULATORY SUBUNIT"/>
    <property type="match status" value="1"/>
</dbReference>
<gene>
    <name evidence="5" type="ORF">TrCOL_g2815</name>
</gene>
<evidence type="ECO:0000256" key="2">
    <source>
        <dbReference type="ARBA" id="ARBA00038332"/>
    </source>
</evidence>
<dbReference type="InterPro" id="IPR011989">
    <property type="entry name" value="ARM-like"/>
</dbReference>
<dbReference type="Gene3D" id="1.25.10.10">
    <property type="entry name" value="Leucine-rich Repeat Variant"/>
    <property type="match status" value="1"/>
</dbReference>
<dbReference type="PROSITE" id="PS50077">
    <property type="entry name" value="HEAT_REPEAT"/>
    <property type="match status" value="2"/>
</dbReference>
<evidence type="ECO:0000313" key="6">
    <source>
        <dbReference type="Proteomes" id="UP001165065"/>
    </source>
</evidence>
<protein>
    <recommendedName>
        <fullName evidence="4">Phosphatase PP2A regulatory subunit A/Splicing factor 3B subunit 1-like HEAT repeat domain-containing protein</fullName>
    </recommendedName>
</protein>
<dbReference type="InterPro" id="IPR051023">
    <property type="entry name" value="PP2A_Regulatory_Subunit_A"/>
</dbReference>
<evidence type="ECO:0000313" key="5">
    <source>
        <dbReference type="EMBL" id="GMI38300.1"/>
    </source>
</evidence>
<dbReference type="GO" id="GO:0019888">
    <property type="term" value="F:protein phosphatase regulator activity"/>
    <property type="evidence" value="ECO:0007669"/>
    <property type="project" value="TreeGrafter"/>
</dbReference>
<dbReference type="InterPro" id="IPR016024">
    <property type="entry name" value="ARM-type_fold"/>
</dbReference>
<name>A0A9W7G969_9STRA</name>
<dbReference type="GO" id="GO:0000159">
    <property type="term" value="C:protein phosphatase type 2A complex"/>
    <property type="evidence" value="ECO:0007669"/>
    <property type="project" value="TreeGrafter"/>
</dbReference>
<dbReference type="PANTHER" id="PTHR10648:SF4">
    <property type="entry name" value="PROTEIN PHOSPHATASE 2 (FORMERLY 2A), REGULATORY SUBUNIT A, BETA ISOFORM-RELATED"/>
    <property type="match status" value="1"/>
</dbReference>
<dbReference type="GO" id="GO:0005829">
    <property type="term" value="C:cytosol"/>
    <property type="evidence" value="ECO:0007669"/>
    <property type="project" value="TreeGrafter"/>
</dbReference>
<dbReference type="AlphaFoldDB" id="A0A9W7G969"/>